<evidence type="ECO:0000256" key="2">
    <source>
        <dbReference type="ARBA" id="ARBA00022814"/>
    </source>
</evidence>
<keyword evidence="4 6" id="KW-0805">Transcription regulation</keyword>
<dbReference type="GO" id="GO:0006353">
    <property type="term" value="P:DNA-templated transcription termination"/>
    <property type="evidence" value="ECO:0007669"/>
    <property type="project" value="UniProtKB-UniRule"/>
</dbReference>
<dbReference type="STRING" id="1429083.GCA_001885685_00698"/>
<keyword evidence="9" id="KW-1185">Reference proteome</keyword>
<dbReference type="InterPro" id="IPR035926">
    <property type="entry name" value="NusB-like_sf"/>
</dbReference>
<accession>A0A1H7JBC0</accession>
<keyword evidence="5 6" id="KW-0804">Transcription</keyword>
<evidence type="ECO:0000256" key="1">
    <source>
        <dbReference type="ARBA" id="ARBA00005952"/>
    </source>
</evidence>
<gene>
    <name evidence="6" type="primary">nusB</name>
    <name evidence="8" type="ORF">SAMN05216214_104216</name>
</gene>
<keyword evidence="3 6" id="KW-0694">RNA-binding</keyword>
<dbReference type="OrthoDB" id="9789556at2"/>
<evidence type="ECO:0000259" key="7">
    <source>
        <dbReference type="Pfam" id="PF01029"/>
    </source>
</evidence>
<name>A0A1H7JBC0_9GAMM</name>
<dbReference type="PANTHER" id="PTHR11078:SF3">
    <property type="entry name" value="ANTITERMINATION NUSB DOMAIN-CONTAINING PROTEIN"/>
    <property type="match status" value="1"/>
</dbReference>
<dbReference type="GO" id="GO:0031564">
    <property type="term" value="P:transcription antitermination"/>
    <property type="evidence" value="ECO:0007669"/>
    <property type="project" value="UniProtKB-KW"/>
</dbReference>
<dbReference type="GO" id="GO:0005829">
    <property type="term" value="C:cytosol"/>
    <property type="evidence" value="ECO:0007669"/>
    <property type="project" value="TreeGrafter"/>
</dbReference>
<dbReference type="Gene3D" id="1.10.940.10">
    <property type="entry name" value="NusB-like"/>
    <property type="match status" value="1"/>
</dbReference>
<dbReference type="CDD" id="cd00619">
    <property type="entry name" value="Terminator_NusB"/>
    <property type="match status" value="1"/>
</dbReference>
<dbReference type="FunFam" id="1.10.940.10:FF:000001">
    <property type="entry name" value="Transcription antitermination factor NusB"/>
    <property type="match status" value="1"/>
</dbReference>
<evidence type="ECO:0000256" key="4">
    <source>
        <dbReference type="ARBA" id="ARBA00023015"/>
    </source>
</evidence>
<keyword evidence="2 6" id="KW-0889">Transcription antitermination</keyword>
<dbReference type="NCBIfam" id="TIGR01951">
    <property type="entry name" value="nusB"/>
    <property type="match status" value="1"/>
</dbReference>
<proteinExistence type="inferred from homology"/>
<dbReference type="GO" id="GO:0003723">
    <property type="term" value="F:RNA binding"/>
    <property type="evidence" value="ECO:0007669"/>
    <property type="project" value="UniProtKB-UniRule"/>
</dbReference>
<evidence type="ECO:0000256" key="6">
    <source>
        <dbReference type="HAMAP-Rule" id="MF_00073"/>
    </source>
</evidence>
<protein>
    <recommendedName>
        <fullName evidence="6">Transcription antitermination protein NusB</fullName>
    </recommendedName>
    <alternativeName>
        <fullName evidence="6">Antitermination factor NusB</fullName>
    </alternativeName>
</protein>
<dbReference type="RefSeq" id="WP_071873270.1">
    <property type="nucleotide sequence ID" value="NZ_FOAS01000004.1"/>
</dbReference>
<evidence type="ECO:0000313" key="8">
    <source>
        <dbReference type="EMBL" id="SEK71634.1"/>
    </source>
</evidence>
<comment type="similarity">
    <text evidence="1 6">Belongs to the NusB family.</text>
</comment>
<dbReference type="Proteomes" id="UP000185766">
    <property type="component" value="Unassembled WGS sequence"/>
</dbReference>
<comment type="function">
    <text evidence="6">Involved in transcription antitermination. Required for transcription of ribosomal RNA (rRNA) genes. Binds specifically to the boxA antiterminator sequence of the ribosomal RNA (rrn) operons.</text>
</comment>
<dbReference type="InterPro" id="IPR011605">
    <property type="entry name" value="NusB_fam"/>
</dbReference>
<evidence type="ECO:0000256" key="5">
    <source>
        <dbReference type="ARBA" id="ARBA00023163"/>
    </source>
</evidence>
<dbReference type="EMBL" id="FOAS01000004">
    <property type="protein sequence ID" value="SEK71634.1"/>
    <property type="molecule type" value="Genomic_DNA"/>
</dbReference>
<dbReference type="AlphaFoldDB" id="A0A1H7JBC0"/>
<dbReference type="HAMAP" id="MF_00073">
    <property type="entry name" value="NusB"/>
    <property type="match status" value="1"/>
</dbReference>
<reference evidence="8 9" key="1">
    <citation type="submission" date="2016-10" db="EMBL/GenBank/DDBJ databases">
        <authorList>
            <person name="de Groot N.N."/>
        </authorList>
    </citation>
    <scope>NUCLEOTIDE SEQUENCE [LARGE SCALE GENOMIC DNA]</scope>
    <source>
        <strain evidence="8 9">JCM 19513</strain>
    </source>
</reference>
<dbReference type="InterPro" id="IPR006027">
    <property type="entry name" value="NusB_RsmB_TIM44"/>
</dbReference>
<evidence type="ECO:0000313" key="9">
    <source>
        <dbReference type="Proteomes" id="UP000185766"/>
    </source>
</evidence>
<dbReference type="Pfam" id="PF01029">
    <property type="entry name" value="NusB"/>
    <property type="match status" value="1"/>
</dbReference>
<sequence>MSEQTPNTGKSPIAKRRKARSLAVQAVYSWQIAGQSVADIEAAFRTDNDFDSVDGAYFHELLSGVARLKTELDECFEPFLDRALSEIDPVELGILRLATYELRNRVDVPYKVVINEAIELAKVFGASEGHKFVNGILDRLAPRLRSAELRGAKR</sequence>
<dbReference type="SUPFAM" id="SSF48013">
    <property type="entry name" value="NusB-like"/>
    <property type="match status" value="1"/>
</dbReference>
<evidence type="ECO:0000256" key="3">
    <source>
        <dbReference type="ARBA" id="ARBA00022884"/>
    </source>
</evidence>
<dbReference type="PANTHER" id="PTHR11078">
    <property type="entry name" value="N UTILIZATION SUBSTANCE PROTEIN B-RELATED"/>
    <property type="match status" value="1"/>
</dbReference>
<organism evidence="8 9">
    <name type="scientific">Atopomonas hussainii</name>
    <dbReference type="NCBI Taxonomy" id="1429083"/>
    <lineage>
        <taxon>Bacteria</taxon>
        <taxon>Pseudomonadati</taxon>
        <taxon>Pseudomonadota</taxon>
        <taxon>Gammaproteobacteria</taxon>
        <taxon>Pseudomonadales</taxon>
        <taxon>Pseudomonadaceae</taxon>
        <taxon>Atopomonas</taxon>
    </lineage>
</organism>
<feature type="domain" description="NusB/RsmB/TIM44" evidence="7">
    <location>
        <begin position="17"/>
        <end position="141"/>
    </location>
</feature>